<organism evidence="2 3">
    <name type="scientific">Crassaminicella indica</name>
    <dbReference type="NCBI Taxonomy" id="2855394"/>
    <lineage>
        <taxon>Bacteria</taxon>
        <taxon>Bacillati</taxon>
        <taxon>Bacillota</taxon>
        <taxon>Clostridia</taxon>
        <taxon>Eubacteriales</taxon>
        <taxon>Clostridiaceae</taxon>
        <taxon>Crassaminicella</taxon>
    </lineage>
</organism>
<reference evidence="2" key="1">
    <citation type="submission" date="2021-07" db="EMBL/GenBank/DDBJ databases">
        <title>Complete genome sequence of Crassaminicella sp. 143-21, isolated from a deep-sea hydrothermal vent.</title>
        <authorList>
            <person name="Li X."/>
        </authorList>
    </citation>
    <scope>NUCLEOTIDE SEQUENCE</scope>
    <source>
        <strain evidence="2">143-21</strain>
    </source>
</reference>
<dbReference type="PANTHER" id="PTHR22916:SF3">
    <property type="entry name" value="UDP-GLCNAC:BETAGAL BETA-1,3-N-ACETYLGLUCOSAMINYLTRANSFERASE-LIKE PROTEIN 1"/>
    <property type="match status" value="1"/>
</dbReference>
<accession>A0ABX8RCA9</accession>
<gene>
    <name evidence="2" type="ORF">KVH43_02890</name>
</gene>
<dbReference type="InterPro" id="IPR001173">
    <property type="entry name" value="Glyco_trans_2-like"/>
</dbReference>
<keyword evidence="3" id="KW-1185">Reference proteome</keyword>
<name>A0ABX8RCA9_9CLOT</name>
<dbReference type="Proteomes" id="UP000886818">
    <property type="component" value="Chromosome"/>
</dbReference>
<proteinExistence type="predicted"/>
<dbReference type="CDD" id="cd00761">
    <property type="entry name" value="Glyco_tranf_GTA_type"/>
    <property type="match status" value="1"/>
</dbReference>
<dbReference type="PANTHER" id="PTHR22916">
    <property type="entry name" value="GLYCOSYLTRANSFERASE"/>
    <property type="match status" value="1"/>
</dbReference>
<sequence length="345" mass="40281">MIKPLISVIIPMYNCEKYIEECIKSLSTQSIAKQIEIIIVDDGSEDKSAIVAQESLHYFNLKGKVIRQVNKGVSAARNIGIDEANGEFLMFIDADDTLIKDALKSLYDKAIKKKSKLVYGGYRNVTSKNKEIWNYTNTYKYFSGSGSDTTLLFLQRKIWIRIGTFIVCKELVITNKIRFSVGCKYGEDQEFTIKCLLASEKVETISQTIYNYRQHDDSAMRKRNFEQFDYVDAMIRIYRYLEDNNYSNDELKETIVHYVLPNAIMSVIYCLAYSGVKHKELVTFIEKKEYDKFLKVPLNDIAIGYGIDKEIMLWRKYPIYYCYKAHLRFFIKSFIVKATKLFVFK</sequence>
<feature type="domain" description="Glycosyltransferase 2-like" evidence="1">
    <location>
        <begin position="7"/>
        <end position="167"/>
    </location>
</feature>
<evidence type="ECO:0000313" key="3">
    <source>
        <dbReference type="Proteomes" id="UP000886818"/>
    </source>
</evidence>
<dbReference type="Pfam" id="PF00535">
    <property type="entry name" value="Glycos_transf_2"/>
    <property type="match status" value="1"/>
</dbReference>
<evidence type="ECO:0000259" key="1">
    <source>
        <dbReference type="Pfam" id="PF00535"/>
    </source>
</evidence>
<dbReference type="RefSeq" id="WP_218283379.1">
    <property type="nucleotide sequence ID" value="NZ_CP078093.1"/>
</dbReference>
<evidence type="ECO:0000313" key="2">
    <source>
        <dbReference type="EMBL" id="QXM06683.1"/>
    </source>
</evidence>
<protein>
    <submittedName>
        <fullName evidence="2">Glycosyltransferase</fullName>
    </submittedName>
</protein>
<dbReference type="EMBL" id="CP078093">
    <property type="protein sequence ID" value="QXM06683.1"/>
    <property type="molecule type" value="Genomic_DNA"/>
</dbReference>